<accession>A0A9D4NG09</accession>
<dbReference type="AlphaFoldDB" id="A0A9D4NG09"/>
<dbReference type="Proteomes" id="UP000828390">
    <property type="component" value="Unassembled WGS sequence"/>
</dbReference>
<proteinExistence type="predicted"/>
<organism evidence="2 3">
    <name type="scientific">Dreissena polymorpha</name>
    <name type="common">Zebra mussel</name>
    <name type="synonym">Mytilus polymorpha</name>
    <dbReference type="NCBI Taxonomy" id="45954"/>
    <lineage>
        <taxon>Eukaryota</taxon>
        <taxon>Metazoa</taxon>
        <taxon>Spiralia</taxon>
        <taxon>Lophotrochozoa</taxon>
        <taxon>Mollusca</taxon>
        <taxon>Bivalvia</taxon>
        <taxon>Autobranchia</taxon>
        <taxon>Heteroconchia</taxon>
        <taxon>Euheterodonta</taxon>
        <taxon>Imparidentia</taxon>
        <taxon>Neoheterodontei</taxon>
        <taxon>Myida</taxon>
        <taxon>Dreissenoidea</taxon>
        <taxon>Dreissenidae</taxon>
        <taxon>Dreissena</taxon>
    </lineage>
</organism>
<sequence>MANGGVFGQNATVCHPVENGVIFYTVCYRRWQMVEQDVQLVIVLRILMALCILSLNVT</sequence>
<keyword evidence="3" id="KW-1185">Reference proteome</keyword>
<evidence type="ECO:0000256" key="1">
    <source>
        <dbReference type="SAM" id="Phobius"/>
    </source>
</evidence>
<reference evidence="2" key="1">
    <citation type="journal article" date="2019" name="bioRxiv">
        <title>The Genome of the Zebra Mussel, Dreissena polymorpha: A Resource for Invasive Species Research.</title>
        <authorList>
            <person name="McCartney M.A."/>
            <person name="Auch B."/>
            <person name="Kono T."/>
            <person name="Mallez S."/>
            <person name="Zhang Y."/>
            <person name="Obille A."/>
            <person name="Becker A."/>
            <person name="Abrahante J.E."/>
            <person name="Garbe J."/>
            <person name="Badalamenti J.P."/>
            <person name="Herman A."/>
            <person name="Mangelson H."/>
            <person name="Liachko I."/>
            <person name="Sullivan S."/>
            <person name="Sone E.D."/>
            <person name="Koren S."/>
            <person name="Silverstein K.A.T."/>
            <person name="Beckman K.B."/>
            <person name="Gohl D.M."/>
        </authorList>
    </citation>
    <scope>NUCLEOTIDE SEQUENCE</scope>
    <source>
        <strain evidence="2">Duluth1</strain>
        <tissue evidence="2">Whole animal</tissue>
    </source>
</reference>
<keyword evidence="1" id="KW-0472">Membrane</keyword>
<dbReference type="EMBL" id="JAIWYP010000001">
    <property type="protein sequence ID" value="KAH3893621.1"/>
    <property type="molecule type" value="Genomic_DNA"/>
</dbReference>
<evidence type="ECO:0000313" key="3">
    <source>
        <dbReference type="Proteomes" id="UP000828390"/>
    </source>
</evidence>
<reference evidence="2" key="2">
    <citation type="submission" date="2020-11" db="EMBL/GenBank/DDBJ databases">
        <authorList>
            <person name="McCartney M.A."/>
            <person name="Auch B."/>
            <person name="Kono T."/>
            <person name="Mallez S."/>
            <person name="Becker A."/>
            <person name="Gohl D.M."/>
            <person name="Silverstein K.A.T."/>
            <person name="Koren S."/>
            <person name="Bechman K.B."/>
            <person name="Herman A."/>
            <person name="Abrahante J.E."/>
            <person name="Garbe J."/>
        </authorList>
    </citation>
    <scope>NUCLEOTIDE SEQUENCE</scope>
    <source>
        <strain evidence="2">Duluth1</strain>
        <tissue evidence="2">Whole animal</tissue>
    </source>
</reference>
<protein>
    <submittedName>
        <fullName evidence="2">Uncharacterized protein</fullName>
    </submittedName>
</protein>
<keyword evidence="1" id="KW-0812">Transmembrane</keyword>
<evidence type="ECO:0000313" key="2">
    <source>
        <dbReference type="EMBL" id="KAH3893621.1"/>
    </source>
</evidence>
<gene>
    <name evidence="2" type="ORF">DPMN_017769</name>
</gene>
<keyword evidence="1" id="KW-1133">Transmembrane helix</keyword>
<feature type="transmembrane region" description="Helical" evidence="1">
    <location>
        <begin position="38"/>
        <end position="57"/>
    </location>
</feature>
<name>A0A9D4NG09_DREPO</name>
<comment type="caution">
    <text evidence="2">The sequence shown here is derived from an EMBL/GenBank/DDBJ whole genome shotgun (WGS) entry which is preliminary data.</text>
</comment>